<organism evidence="1 2">
    <name type="scientific">Paenibacillus whitsoniae</name>
    <dbReference type="NCBI Taxonomy" id="2496558"/>
    <lineage>
        <taxon>Bacteria</taxon>
        <taxon>Bacillati</taxon>
        <taxon>Bacillota</taxon>
        <taxon>Bacilli</taxon>
        <taxon>Bacillales</taxon>
        <taxon>Paenibacillaceae</taxon>
        <taxon>Paenibacillus</taxon>
    </lineage>
</organism>
<proteinExistence type="predicted"/>
<reference evidence="1 2" key="1">
    <citation type="submission" date="2018-12" db="EMBL/GenBank/DDBJ databases">
        <title>Bacillus ochoae sp. nov., Paenibacillus whitsoniae sp. nov., Paenibacillus spiritus sp. nov. Isolated from the Mars Exploration Rover during spacecraft assembly.</title>
        <authorList>
            <person name="Seuylemezian A."/>
            <person name="Vaishampayan P."/>
        </authorList>
    </citation>
    <scope>NUCLEOTIDE SEQUENCE [LARGE SCALE GENOMIC DNA]</scope>
    <source>
        <strain evidence="1 2">MER 54</strain>
    </source>
</reference>
<sequence>MLRRLWDVLIAVLRGGDYMVTVYVTLIVKGYKTFAQVPVNLQPDVKTELAALDLGTDGKPLAPVA</sequence>
<keyword evidence="2" id="KW-1185">Reference proteome</keyword>
<name>A0A430J7M9_9BACL</name>
<evidence type="ECO:0000313" key="2">
    <source>
        <dbReference type="Proteomes" id="UP000276128"/>
    </source>
</evidence>
<dbReference type="NCBIfam" id="NF040910">
    <property type="entry name" value="CD1375_fam"/>
    <property type="match status" value="1"/>
</dbReference>
<dbReference type="OrthoDB" id="2086786at2"/>
<protein>
    <submittedName>
        <fullName evidence="1">Uncharacterized protein</fullName>
    </submittedName>
</protein>
<dbReference type="Proteomes" id="UP000276128">
    <property type="component" value="Unassembled WGS sequence"/>
</dbReference>
<evidence type="ECO:0000313" key="1">
    <source>
        <dbReference type="EMBL" id="RTE05544.1"/>
    </source>
</evidence>
<gene>
    <name evidence="1" type="ORF">EJQ19_24975</name>
</gene>
<dbReference type="EMBL" id="RXHU01000082">
    <property type="protein sequence ID" value="RTE05544.1"/>
    <property type="molecule type" value="Genomic_DNA"/>
</dbReference>
<accession>A0A430J7M9</accession>
<comment type="caution">
    <text evidence="1">The sequence shown here is derived from an EMBL/GenBank/DDBJ whole genome shotgun (WGS) entry which is preliminary data.</text>
</comment>
<dbReference type="AlphaFoldDB" id="A0A430J7M9"/>
<dbReference type="InterPro" id="IPR047907">
    <property type="entry name" value="CD1375-like"/>
</dbReference>